<dbReference type="PROSITE" id="PS50234">
    <property type="entry name" value="VWFA"/>
    <property type="match status" value="1"/>
</dbReference>
<dbReference type="InterPro" id="IPR036465">
    <property type="entry name" value="vWFA_dom_sf"/>
</dbReference>
<dbReference type="SMART" id="SM00327">
    <property type="entry name" value="VWA"/>
    <property type="match status" value="1"/>
</dbReference>
<feature type="transmembrane region" description="Helical" evidence="1">
    <location>
        <begin position="595"/>
        <end position="614"/>
    </location>
</feature>
<feature type="transmembrane region" description="Helical" evidence="1">
    <location>
        <begin position="568"/>
        <end position="588"/>
    </location>
</feature>
<dbReference type="PANTHER" id="PTHR37947:SF2">
    <property type="entry name" value="VON WILLEBRAND FACTOR TYPE A"/>
    <property type="match status" value="1"/>
</dbReference>
<dbReference type="EMBL" id="FNCS01000011">
    <property type="protein sequence ID" value="SDG89228.1"/>
    <property type="molecule type" value="Genomic_DNA"/>
</dbReference>
<evidence type="ECO:0000256" key="1">
    <source>
        <dbReference type="SAM" id="Phobius"/>
    </source>
</evidence>
<keyword evidence="4" id="KW-1185">Reference proteome</keyword>
<keyword evidence="1" id="KW-1133">Transmembrane helix</keyword>
<dbReference type="Proteomes" id="UP000199495">
    <property type="component" value="Unassembled WGS sequence"/>
</dbReference>
<dbReference type="Gene3D" id="3.40.50.880">
    <property type="match status" value="1"/>
</dbReference>
<dbReference type="InterPro" id="IPR002035">
    <property type="entry name" value="VWF_A"/>
</dbReference>
<reference evidence="3 4" key="1">
    <citation type="submission" date="2016-10" db="EMBL/GenBank/DDBJ databases">
        <authorList>
            <person name="de Groot N.N."/>
        </authorList>
    </citation>
    <scope>NUCLEOTIDE SEQUENCE [LARGE SCALE GENOMIC DNA]</scope>
    <source>
        <strain evidence="3 4">CGMCC 1.10267</strain>
    </source>
</reference>
<feature type="transmembrane region" description="Helical" evidence="1">
    <location>
        <begin position="6"/>
        <end position="25"/>
    </location>
</feature>
<keyword evidence="1" id="KW-0472">Membrane</keyword>
<sequence length="1408" mass="148182">MLGFLAPAMLGLLALGAFVAWLHTAQPPRRIVSSMQIWLSLPDQPGAARHRWAFPKFSALLLLQLAALLALVLALSQPFIGAPPPAHLVVVIDGSGPMRAMAGEDSVFDLASADLVRNLADRKSAPPERVTLILATPEPRLIAARHAYEPEAMTSLLEGLDASDGPADWLSVARLVRQTLVPDESTAGLLVGGAVPHEVSDELEEYFRFTHLPVTPQRLTPELDVGLVRASDQTWTLKGTLRADPDLAGAVVQIGFTPNADIGVRPPLPWASLELDMVEGSAQFEETLTLRDAGLISVSALAEDRQSWPGAEARFITLPQPPQKVLYIAPSAALDQPLLRAIAAQGNMDLFQTDRLPQQHDDYALVIVDGIHLPVAPHAPTLWIGSAGVGDEHSGTASVADADFWHPFHPLTRSEDWTSPNFGSVATGQLPQGAEVLLSGASYPLMAVSTRGTWQDVHLKFDPRQVDWSSGDALPVLTGAITNWLGLSGALRGNCQVGLPCAVEPGTFSTADNATGFSTATEVFTPKVAGLFRDERGTLLAVNAAPNRFRNLDASTPSPSPARTSLGLSGYLLVAASLLLLADATLRLRMSGRRALPAFVALALVGTALAGWPFPLPFERTVQVHLVAEGGSADAANMTVAAGPAPRVLIDGMTPKTPLAPEARLAEPRATAITNSIAALDLAAALVPPYQVAEIVSELPIRMPIPTNASDGVWLPAHAYLRAPPLAVQTTAGPVLSAIALPAAALPGDRLRLTALVDADMEVPAEIAFHANGTQLAIEDVTLQNGMNRIETQLPPLAEGETIFTVTISTTGALTSTLSAIVNTRPGRPIIVLSPDPAHGEAFVQLATISTPGLTGTSPSDLVVTDPAVAPDYLRDWLTYDAIVLLNMPARAVTRREAGLIESAVTRHGLGLVILGGSDAFGPGGYFATPLEALSPLSARVPRDAPEVTMVFVLDRSGSMNQEIAGGTRLELVRQATQGAVGLLNPDSQVGIVVFDSQARVVLPLTPASDTEAVQTALAGVDTGGGTAIAPGIEAGWALLQRSDAQARHMIVMTDGLSLPGDFTGIASRMREEGITVSAVAVGTGADARAVLDIATAGGGSVHASDDFATLPSILSQEAMLLSSPVREGPGQPKFSDISDPLVRALPPRLPLLDGVVLTTAKPQADVALTTSTPDGDETPLLATWRYGNGNVLAFASDVTGPWSRDWQADPALAALWPHVLRQIKPVRPASGPWLSLVDLGESMQLTLQALDPDGAMREGLSPIATVNIDKGPPSNLELREIEPGIYQTTFTPETTGRIGAQVTLPGVPGPQANSRMPPDEMAETAFFRARPFWAAPLPDKPFLAAGGIGSLPKGWGTRLVPGLTTPWLVLALVAFFVALVFYMRPRQLASRLRAPGAPIRSDQGMTL</sequence>
<accession>A0A1G7XYI1</accession>
<name>A0A1G7XYI1_9HYPH</name>
<organism evidence="3 4">
    <name type="scientific">Pelagibacterium luteolum</name>
    <dbReference type="NCBI Taxonomy" id="440168"/>
    <lineage>
        <taxon>Bacteria</taxon>
        <taxon>Pseudomonadati</taxon>
        <taxon>Pseudomonadota</taxon>
        <taxon>Alphaproteobacteria</taxon>
        <taxon>Hyphomicrobiales</taxon>
        <taxon>Devosiaceae</taxon>
        <taxon>Pelagibacterium</taxon>
    </lineage>
</organism>
<gene>
    <name evidence="3" type="ORF">SAMN04487974_11181</name>
</gene>
<feature type="transmembrane region" description="Helical" evidence="1">
    <location>
        <begin position="1368"/>
        <end position="1384"/>
    </location>
</feature>
<keyword evidence="1" id="KW-0812">Transmembrane</keyword>
<dbReference type="SUPFAM" id="SSF53300">
    <property type="entry name" value="vWA-like"/>
    <property type="match status" value="1"/>
</dbReference>
<dbReference type="PANTHER" id="PTHR37947">
    <property type="entry name" value="BLL2462 PROTEIN"/>
    <property type="match status" value="1"/>
</dbReference>
<protein>
    <submittedName>
        <fullName evidence="3">von Willebrand factor type A domain-containing protein</fullName>
    </submittedName>
</protein>
<dbReference type="STRING" id="440168.SAMN04487974_11181"/>
<dbReference type="OrthoDB" id="9784383at2"/>
<dbReference type="InterPro" id="IPR029062">
    <property type="entry name" value="Class_I_gatase-like"/>
</dbReference>
<feature type="domain" description="VWFA" evidence="2">
    <location>
        <begin position="949"/>
        <end position="1118"/>
    </location>
</feature>
<evidence type="ECO:0000259" key="2">
    <source>
        <dbReference type="PROSITE" id="PS50234"/>
    </source>
</evidence>
<evidence type="ECO:0000313" key="3">
    <source>
        <dbReference type="EMBL" id="SDG89228.1"/>
    </source>
</evidence>
<dbReference type="Gene3D" id="3.40.50.410">
    <property type="entry name" value="von Willebrand factor, type A domain"/>
    <property type="match status" value="1"/>
</dbReference>
<evidence type="ECO:0000313" key="4">
    <source>
        <dbReference type="Proteomes" id="UP000199495"/>
    </source>
</evidence>
<dbReference type="Pfam" id="PF00092">
    <property type="entry name" value="VWA"/>
    <property type="match status" value="1"/>
</dbReference>
<feature type="transmembrane region" description="Helical" evidence="1">
    <location>
        <begin position="59"/>
        <end position="80"/>
    </location>
</feature>
<proteinExistence type="predicted"/>
<dbReference type="SUPFAM" id="SSF52317">
    <property type="entry name" value="Class I glutamine amidotransferase-like"/>
    <property type="match status" value="1"/>
</dbReference>